<reference evidence="1" key="2">
    <citation type="journal article" date="2024" name="Plant">
        <title>Genomic evolution and insights into agronomic trait innovations of Sesamum species.</title>
        <authorList>
            <person name="Miao H."/>
            <person name="Wang L."/>
            <person name="Qu L."/>
            <person name="Liu H."/>
            <person name="Sun Y."/>
            <person name="Le M."/>
            <person name="Wang Q."/>
            <person name="Wei S."/>
            <person name="Zheng Y."/>
            <person name="Lin W."/>
            <person name="Duan Y."/>
            <person name="Cao H."/>
            <person name="Xiong S."/>
            <person name="Wang X."/>
            <person name="Wei L."/>
            <person name="Li C."/>
            <person name="Ma Q."/>
            <person name="Ju M."/>
            <person name="Zhao R."/>
            <person name="Li G."/>
            <person name="Mu C."/>
            <person name="Tian Q."/>
            <person name="Mei H."/>
            <person name="Zhang T."/>
            <person name="Gao T."/>
            <person name="Zhang H."/>
        </authorList>
    </citation>
    <scope>NUCLEOTIDE SEQUENCE</scope>
    <source>
        <strain evidence="1">KEN1</strain>
    </source>
</reference>
<comment type="caution">
    <text evidence="1">The sequence shown here is derived from an EMBL/GenBank/DDBJ whole genome shotgun (WGS) entry which is preliminary data.</text>
</comment>
<name>A0AAW2WIF3_9LAMI</name>
<dbReference type="EMBL" id="JACGWN010000008">
    <property type="protein sequence ID" value="KAL0440207.1"/>
    <property type="molecule type" value="Genomic_DNA"/>
</dbReference>
<evidence type="ECO:0008006" key="2">
    <source>
        <dbReference type="Google" id="ProtNLM"/>
    </source>
</evidence>
<dbReference type="AlphaFoldDB" id="A0AAW2WIF3"/>
<accession>A0AAW2WIF3</accession>
<gene>
    <name evidence="1" type="ORF">Slati_2503700</name>
</gene>
<organism evidence="1">
    <name type="scientific">Sesamum latifolium</name>
    <dbReference type="NCBI Taxonomy" id="2727402"/>
    <lineage>
        <taxon>Eukaryota</taxon>
        <taxon>Viridiplantae</taxon>
        <taxon>Streptophyta</taxon>
        <taxon>Embryophyta</taxon>
        <taxon>Tracheophyta</taxon>
        <taxon>Spermatophyta</taxon>
        <taxon>Magnoliopsida</taxon>
        <taxon>eudicotyledons</taxon>
        <taxon>Gunneridae</taxon>
        <taxon>Pentapetalae</taxon>
        <taxon>asterids</taxon>
        <taxon>lamiids</taxon>
        <taxon>Lamiales</taxon>
        <taxon>Pedaliaceae</taxon>
        <taxon>Sesamum</taxon>
    </lineage>
</organism>
<dbReference type="PANTHER" id="PTHR48475">
    <property type="entry name" value="RIBONUCLEASE H"/>
    <property type="match status" value="1"/>
</dbReference>
<reference evidence="1" key="1">
    <citation type="submission" date="2020-06" db="EMBL/GenBank/DDBJ databases">
        <authorList>
            <person name="Li T."/>
            <person name="Hu X."/>
            <person name="Zhang T."/>
            <person name="Song X."/>
            <person name="Zhang H."/>
            <person name="Dai N."/>
            <person name="Sheng W."/>
            <person name="Hou X."/>
            <person name="Wei L."/>
        </authorList>
    </citation>
    <scope>NUCLEOTIDE SEQUENCE</scope>
    <source>
        <strain evidence="1">KEN1</strain>
        <tissue evidence="1">Leaf</tissue>
    </source>
</reference>
<protein>
    <recommendedName>
        <fullName evidence="2">Reverse transcriptase domain-containing protein</fullName>
    </recommendedName>
</protein>
<dbReference type="GO" id="GO:0003676">
    <property type="term" value="F:nucleic acid binding"/>
    <property type="evidence" value="ECO:0007669"/>
    <property type="project" value="InterPro"/>
</dbReference>
<dbReference type="PANTHER" id="PTHR48475:SF2">
    <property type="entry name" value="RIBONUCLEASE H"/>
    <property type="match status" value="1"/>
</dbReference>
<sequence length="110" mass="12669">MRLGAKGQWVEELPRVLWAYRTTPRSAAGETPFCLVYGTEAIIHAEIGEETRRIAQYDATKNKRFKPRCFQVRDLILKKVEVSKHVGKLDPGWEGPFKVIEIRKPGAYRL</sequence>
<dbReference type="Gene3D" id="3.30.420.10">
    <property type="entry name" value="Ribonuclease H-like superfamily/Ribonuclease H"/>
    <property type="match status" value="1"/>
</dbReference>
<proteinExistence type="predicted"/>
<evidence type="ECO:0000313" key="1">
    <source>
        <dbReference type="EMBL" id="KAL0440207.1"/>
    </source>
</evidence>
<dbReference type="InterPro" id="IPR036397">
    <property type="entry name" value="RNaseH_sf"/>
</dbReference>